<evidence type="ECO:0000259" key="3">
    <source>
        <dbReference type="Pfam" id="PF03629"/>
    </source>
</evidence>
<dbReference type="Proteomes" id="UP000283433">
    <property type="component" value="Unassembled WGS sequence"/>
</dbReference>
<protein>
    <recommendedName>
        <fullName evidence="3">Sialate O-acetylesterase domain-containing protein</fullName>
    </recommendedName>
</protein>
<comment type="caution">
    <text evidence="4">The sequence shown here is derived from an EMBL/GenBank/DDBJ whole genome shotgun (WGS) entry which is preliminary data.</text>
</comment>
<keyword evidence="2" id="KW-0732">Signal</keyword>
<evidence type="ECO:0000256" key="1">
    <source>
        <dbReference type="ARBA" id="ARBA00022801"/>
    </source>
</evidence>
<dbReference type="Pfam" id="PF03629">
    <property type="entry name" value="SASA"/>
    <property type="match status" value="1"/>
</dbReference>
<dbReference type="GO" id="GO:0016788">
    <property type="term" value="F:hydrolase activity, acting on ester bonds"/>
    <property type="evidence" value="ECO:0007669"/>
    <property type="project" value="UniProtKB-ARBA"/>
</dbReference>
<dbReference type="SUPFAM" id="SSF52266">
    <property type="entry name" value="SGNH hydrolase"/>
    <property type="match status" value="1"/>
</dbReference>
<sequence length="280" mass="30990">MKFFCLFLFCIASIASFAQQKIAVFILAGQSNATGQGYMANLNAGQKVEDSVLIYHSGKPHLEGKGPANQWHPLAQASESPDRFGPELGLAHRLQQLIGKSQKIAFIKHAHSGTDLARQWNAGTKGDTASHGEQYQVFLQTVLPALADLKRQGYQPDIKAMFWQQGENDANNIADAEAYEQNLKHFILRVRDDLNARDMPFVLGLVMPPPLSGAGRDLVRKAQIQAGTWPNVGLVQTDDLSRRADDKNSPHPTDHLHFGTAGTWDLGVRMANTWFYLNCK</sequence>
<dbReference type="RefSeq" id="WP_120183048.1">
    <property type="nucleotide sequence ID" value="NZ_MBTA01000029.1"/>
</dbReference>
<dbReference type="PANTHER" id="PTHR31988:SF19">
    <property type="entry name" value="9-O-ACETYL-N-ACETYLNEURAMINIC ACID DEACETYLASE-RELATED"/>
    <property type="match status" value="1"/>
</dbReference>
<gene>
    <name evidence="4" type="ORF">BCY91_11280</name>
</gene>
<name>A0A419S258_9SPHI</name>
<dbReference type="OrthoDB" id="9795554at2"/>
<keyword evidence="1" id="KW-0378">Hydrolase</keyword>
<dbReference type="AlphaFoldDB" id="A0A419S258"/>
<reference evidence="4 5" key="1">
    <citation type="submission" date="2016-07" db="EMBL/GenBank/DDBJ databases">
        <title>Genome of Pelobium manganitolerans.</title>
        <authorList>
            <person name="Wu S."/>
            <person name="Wang G."/>
        </authorList>
    </citation>
    <scope>NUCLEOTIDE SEQUENCE [LARGE SCALE GENOMIC DNA]</scope>
    <source>
        <strain evidence="4 5">YS-25</strain>
    </source>
</reference>
<evidence type="ECO:0000313" key="4">
    <source>
        <dbReference type="EMBL" id="RKD12821.1"/>
    </source>
</evidence>
<evidence type="ECO:0000256" key="2">
    <source>
        <dbReference type="SAM" id="SignalP"/>
    </source>
</evidence>
<accession>A0A419S258</accession>
<dbReference type="InterPro" id="IPR005181">
    <property type="entry name" value="SASA"/>
</dbReference>
<proteinExistence type="predicted"/>
<feature type="chain" id="PRO_5019481590" description="Sialate O-acetylesterase domain-containing protein" evidence="2">
    <location>
        <begin position="19"/>
        <end position="280"/>
    </location>
</feature>
<dbReference type="InterPro" id="IPR052940">
    <property type="entry name" value="Carb_Esterase_6"/>
</dbReference>
<keyword evidence="5" id="KW-1185">Reference proteome</keyword>
<feature type="domain" description="Sialate O-acetylesterase" evidence="3">
    <location>
        <begin position="23"/>
        <end position="273"/>
    </location>
</feature>
<feature type="signal peptide" evidence="2">
    <location>
        <begin position="1"/>
        <end position="18"/>
    </location>
</feature>
<evidence type="ECO:0000313" key="5">
    <source>
        <dbReference type="Proteomes" id="UP000283433"/>
    </source>
</evidence>
<dbReference type="InterPro" id="IPR036514">
    <property type="entry name" value="SGNH_hydro_sf"/>
</dbReference>
<dbReference type="Gene3D" id="3.40.50.1110">
    <property type="entry name" value="SGNH hydrolase"/>
    <property type="match status" value="1"/>
</dbReference>
<organism evidence="4 5">
    <name type="scientific">Pelobium manganitolerans</name>
    <dbReference type="NCBI Taxonomy" id="1842495"/>
    <lineage>
        <taxon>Bacteria</taxon>
        <taxon>Pseudomonadati</taxon>
        <taxon>Bacteroidota</taxon>
        <taxon>Sphingobacteriia</taxon>
        <taxon>Sphingobacteriales</taxon>
        <taxon>Sphingobacteriaceae</taxon>
        <taxon>Pelobium</taxon>
    </lineage>
</organism>
<dbReference type="EMBL" id="MBTA01000029">
    <property type="protein sequence ID" value="RKD12821.1"/>
    <property type="molecule type" value="Genomic_DNA"/>
</dbReference>
<dbReference type="PANTHER" id="PTHR31988">
    <property type="entry name" value="ESTERASE, PUTATIVE (DUF303)-RELATED"/>
    <property type="match status" value="1"/>
</dbReference>